<feature type="region of interest" description="Disordered" evidence="1">
    <location>
        <begin position="488"/>
        <end position="507"/>
    </location>
</feature>
<keyword evidence="3" id="KW-1185">Reference proteome</keyword>
<dbReference type="EMBL" id="CAXAMM010013847">
    <property type="protein sequence ID" value="CAK9032305.1"/>
    <property type="molecule type" value="Genomic_DNA"/>
</dbReference>
<dbReference type="Proteomes" id="UP001642464">
    <property type="component" value="Unassembled WGS sequence"/>
</dbReference>
<accession>A0ABP0KZJ7</accession>
<evidence type="ECO:0000313" key="3">
    <source>
        <dbReference type="Proteomes" id="UP001642464"/>
    </source>
</evidence>
<name>A0ABP0KZJ7_9DINO</name>
<comment type="caution">
    <text evidence="2">The sequence shown here is derived from an EMBL/GenBank/DDBJ whole genome shotgun (WGS) entry which is preliminary data.</text>
</comment>
<evidence type="ECO:0000313" key="2">
    <source>
        <dbReference type="EMBL" id="CAK9032305.1"/>
    </source>
</evidence>
<evidence type="ECO:0000256" key="1">
    <source>
        <dbReference type="SAM" id="MobiDB-lite"/>
    </source>
</evidence>
<proteinExistence type="predicted"/>
<protein>
    <submittedName>
        <fullName evidence="2">cAMP-dependent protein kinase regulatory subunit</fullName>
    </submittedName>
</protein>
<organism evidence="2 3">
    <name type="scientific">Durusdinium trenchii</name>
    <dbReference type="NCBI Taxonomy" id="1381693"/>
    <lineage>
        <taxon>Eukaryota</taxon>
        <taxon>Sar</taxon>
        <taxon>Alveolata</taxon>
        <taxon>Dinophyceae</taxon>
        <taxon>Suessiales</taxon>
        <taxon>Symbiodiniaceae</taxon>
        <taxon>Durusdinium</taxon>
    </lineage>
</organism>
<feature type="compositionally biased region" description="Basic residues" evidence="1">
    <location>
        <begin position="488"/>
        <end position="498"/>
    </location>
</feature>
<gene>
    <name evidence="2" type="ORF">SCF082_LOCUS20021</name>
</gene>
<reference evidence="2 3" key="1">
    <citation type="submission" date="2024-02" db="EMBL/GenBank/DDBJ databases">
        <authorList>
            <person name="Chen Y."/>
            <person name="Shah S."/>
            <person name="Dougan E. K."/>
            <person name="Thang M."/>
            <person name="Chan C."/>
        </authorList>
    </citation>
    <scope>NUCLEOTIDE SEQUENCE [LARGE SCALE GENOMIC DNA]</scope>
</reference>
<sequence>MWFDLVDEFQDEAFHGVADHFRDIIHLTLECSVEDWRSYSAPPPLIQLATRLRKKFLIFLARRESQQDPVPQKALIAAFPVRQRPLSSAAPAPPLTPEEIASRRIEARLQHMLRYSGWMATDEMDFSIQPATLFCAPHNLLPEYGAYTHIIWFVIHNNHWLQFECFRQGDRSRFLASVPIQQRGSYVPLIQLLMDDIGLDRDSIPIDFVDQTMPRDLCGYYLLANIFYRLGLRSPPLDVRDQMLSQGLHGRLIDRVRLEARRTWMRAEGLPDFVIFAANIRDWFLLRVKTNRFPDHVLAAGAIDVTMDPGQNRPRPQAGSAAAATAGKPAASSSAAKGVDSVWVSDPWRSALTIWSMNASLFMKLSVLQYCVSLEAAYLFGRRARAIETYDYDEDWEDTAWENWDGDSEVQELASMFAGRFNAVVRSNPRSGYSMTASTYWPRLAHRQSEDKKNDGSFKRWLLGAGFEASALFDRNKCMISLPHAKRTTRGTRGGRKNRGADRATISDGEQDMAWQDGFFDPPHGLGSAEAMDLEEEVISHLREHGECDMGALRQVNDLGRRFNEVFFHKSKVNDGSWKKWLASMDGVEVAVDPKVAAYHGNKPTVVRLK</sequence>